<dbReference type="NCBIfam" id="NF041621">
    <property type="entry name" value="MXAN_5187_C_dom"/>
    <property type="match status" value="1"/>
</dbReference>
<accession>A0ABM8HXH9</accession>
<gene>
    <name evidence="1" type="ORF">DESUT3_37980</name>
</gene>
<evidence type="ECO:0000313" key="2">
    <source>
        <dbReference type="Proteomes" id="UP001319827"/>
    </source>
</evidence>
<keyword evidence="2" id="KW-1185">Reference proteome</keyword>
<name>A0ABM8HXH9_9BACT</name>
<reference evidence="1 2" key="2">
    <citation type="journal article" date="2021" name="Int. J. Syst. Evol. Microbiol.">
        <title>Isolation and Polyphasic Characterization of Desulfuromonas versatilis sp. Nov., an Electrogenic Bacteria Capable of Versatile Metabolism Isolated from a Graphene Oxide-Reducing Enrichment Culture.</title>
        <authorList>
            <person name="Xie L."/>
            <person name="Yoshida N."/>
            <person name="Ishii S."/>
            <person name="Meng L."/>
        </authorList>
    </citation>
    <scope>NUCLEOTIDE SEQUENCE [LARGE SCALE GENOMIC DNA]</scope>
    <source>
        <strain evidence="1 2">NIT-T3</strain>
    </source>
</reference>
<proteinExistence type="predicted"/>
<organism evidence="1 2">
    <name type="scientific">Desulfuromonas versatilis</name>
    <dbReference type="NCBI Taxonomy" id="2802975"/>
    <lineage>
        <taxon>Bacteria</taxon>
        <taxon>Pseudomonadati</taxon>
        <taxon>Thermodesulfobacteriota</taxon>
        <taxon>Desulfuromonadia</taxon>
        <taxon>Desulfuromonadales</taxon>
        <taxon>Desulfuromonadaceae</taxon>
        <taxon>Desulfuromonas</taxon>
    </lineage>
</organism>
<reference evidence="1 2" key="1">
    <citation type="journal article" date="2016" name="C (Basel)">
        <title>Selective Growth of and Electricity Production by Marine Exoelectrogenic Bacteria in Self-Aggregated Hydrogel of Microbially Reduced Graphene Oxide.</title>
        <authorList>
            <person name="Yoshida N."/>
            <person name="Goto Y."/>
            <person name="Miyata Y."/>
        </authorList>
    </citation>
    <scope>NUCLEOTIDE SEQUENCE [LARGE SCALE GENOMIC DNA]</scope>
    <source>
        <strain evidence="1 2">NIT-T3</strain>
    </source>
</reference>
<dbReference type="Proteomes" id="UP001319827">
    <property type="component" value="Chromosome"/>
</dbReference>
<sequence>MSERKDLGRELSRIEQDLKELEILYEQYFAGVEKREPVKQRDGLAQRLRHFTNRRITQTDLRFRYQTLAARFHSYATYWDRILRQIDEGRYVRQQAPKVPVPAPAAAPSGDETEAIYRELLLARQACNLKTTTLDREQVSRFIEQQREKIREKFGDRAVEFRVVTEDGKPKIKVRAKKS</sequence>
<protein>
    <submittedName>
        <fullName evidence="1">Uncharacterized protein</fullName>
    </submittedName>
</protein>
<evidence type="ECO:0000313" key="1">
    <source>
        <dbReference type="EMBL" id="BCR06729.1"/>
    </source>
</evidence>
<dbReference type="EMBL" id="AP024355">
    <property type="protein sequence ID" value="BCR06729.1"/>
    <property type="molecule type" value="Genomic_DNA"/>
</dbReference>
<dbReference type="RefSeq" id="WP_221250111.1">
    <property type="nucleotide sequence ID" value="NZ_AP024355.1"/>
</dbReference>